<dbReference type="InterPro" id="IPR005064">
    <property type="entry name" value="BUG"/>
</dbReference>
<dbReference type="PROSITE" id="PS51318">
    <property type="entry name" value="TAT"/>
    <property type="match status" value="1"/>
</dbReference>
<sequence>MSFRMTRRGLIAASAAAVAAPGLLKAQGAWPNRPVRILCAFPAGGITDGYARAYGDYIAQKSGQTVVVENRVGAGGGIAAQALKSAPDDGHTLMITISSTMLGNRVMFKNLPYDPDRDFSFLAIMSTGHLPLVAQKNTGARTIAEFVDFARKNRTSFGSYAAGSFAHIVGAELNRRFGLDMTIVHYRGEAPMWQDLLTGNSAVAMGSYTAAKGVLDTGAGVAIAVPTSKRMSTLPDVATYAEQGLKDPVFNLMSWAGFFGKASMPAEMVQQISDLMVEAGKTERIRNLTATFGIDDTAQDHRFFRQIYETQGPIWLDHLSRLGVTPS</sequence>
<keyword evidence="4" id="KW-1185">Reference proteome</keyword>
<dbReference type="PIRSF" id="PIRSF017082">
    <property type="entry name" value="YflP"/>
    <property type="match status" value="1"/>
</dbReference>
<keyword evidence="2" id="KW-0732">Signal</keyword>
<protein>
    <submittedName>
        <fullName evidence="3">Tripartite-type tricarboxylate transporter receptor subunit TctC</fullName>
    </submittedName>
</protein>
<dbReference type="InterPro" id="IPR042100">
    <property type="entry name" value="Bug_dom1"/>
</dbReference>
<evidence type="ECO:0000313" key="3">
    <source>
        <dbReference type="EMBL" id="PTM60509.1"/>
    </source>
</evidence>
<keyword evidence="3" id="KW-0675">Receptor</keyword>
<dbReference type="Proteomes" id="UP000241808">
    <property type="component" value="Unassembled WGS sequence"/>
</dbReference>
<accession>A0A2T4ZF42</accession>
<evidence type="ECO:0000256" key="2">
    <source>
        <dbReference type="SAM" id="SignalP"/>
    </source>
</evidence>
<evidence type="ECO:0000313" key="4">
    <source>
        <dbReference type="Proteomes" id="UP000241808"/>
    </source>
</evidence>
<name>A0A2T4ZF42_9HYPH</name>
<gene>
    <name evidence="3" type="ORF">C8P69_103443</name>
</gene>
<dbReference type="Gene3D" id="3.40.190.10">
    <property type="entry name" value="Periplasmic binding protein-like II"/>
    <property type="match status" value="1"/>
</dbReference>
<dbReference type="InterPro" id="IPR006311">
    <property type="entry name" value="TAT_signal"/>
</dbReference>
<dbReference type="Pfam" id="PF03401">
    <property type="entry name" value="TctC"/>
    <property type="match status" value="1"/>
</dbReference>
<dbReference type="AlphaFoldDB" id="A0A2T4ZF42"/>
<dbReference type="PANTHER" id="PTHR42928">
    <property type="entry name" value="TRICARBOXYLATE-BINDING PROTEIN"/>
    <property type="match status" value="1"/>
</dbReference>
<dbReference type="EMBL" id="PZZL01000003">
    <property type="protein sequence ID" value="PTM60509.1"/>
    <property type="molecule type" value="Genomic_DNA"/>
</dbReference>
<evidence type="ECO:0000256" key="1">
    <source>
        <dbReference type="ARBA" id="ARBA00006987"/>
    </source>
</evidence>
<dbReference type="Gene3D" id="3.40.190.150">
    <property type="entry name" value="Bordetella uptake gene, domain 1"/>
    <property type="match status" value="1"/>
</dbReference>
<dbReference type="SUPFAM" id="SSF53850">
    <property type="entry name" value="Periplasmic binding protein-like II"/>
    <property type="match status" value="1"/>
</dbReference>
<dbReference type="PANTHER" id="PTHR42928:SF5">
    <property type="entry name" value="BLR1237 PROTEIN"/>
    <property type="match status" value="1"/>
</dbReference>
<comment type="caution">
    <text evidence="3">The sequence shown here is derived from an EMBL/GenBank/DDBJ whole genome shotgun (WGS) entry which is preliminary data.</text>
</comment>
<reference evidence="3 4" key="1">
    <citation type="submission" date="2018-04" db="EMBL/GenBank/DDBJ databases">
        <title>Genomic Encyclopedia of Archaeal and Bacterial Type Strains, Phase II (KMG-II): from individual species to whole genera.</title>
        <authorList>
            <person name="Goeker M."/>
        </authorList>
    </citation>
    <scope>NUCLEOTIDE SEQUENCE [LARGE SCALE GENOMIC DNA]</scope>
    <source>
        <strain evidence="3 4">DSM 25521</strain>
    </source>
</reference>
<organism evidence="3 4">
    <name type="scientific">Phreatobacter oligotrophus</name>
    <dbReference type="NCBI Taxonomy" id="1122261"/>
    <lineage>
        <taxon>Bacteria</taxon>
        <taxon>Pseudomonadati</taxon>
        <taxon>Pseudomonadota</taxon>
        <taxon>Alphaproteobacteria</taxon>
        <taxon>Hyphomicrobiales</taxon>
        <taxon>Phreatobacteraceae</taxon>
        <taxon>Phreatobacter</taxon>
    </lineage>
</organism>
<dbReference type="CDD" id="cd07012">
    <property type="entry name" value="PBP2_Bug_TTT"/>
    <property type="match status" value="1"/>
</dbReference>
<feature type="chain" id="PRO_5015619935" evidence="2">
    <location>
        <begin position="20"/>
        <end position="327"/>
    </location>
</feature>
<comment type="similarity">
    <text evidence="1">Belongs to the UPF0065 (bug) family.</text>
</comment>
<feature type="signal peptide" evidence="2">
    <location>
        <begin position="1"/>
        <end position="19"/>
    </location>
</feature>
<dbReference type="RefSeq" id="WP_245901952.1">
    <property type="nucleotide sequence ID" value="NZ_PZZL01000003.1"/>
</dbReference>
<proteinExistence type="inferred from homology"/>